<feature type="transmembrane region" description="Helical" evidence="7">
    <location>
        <begin position="503"/>
        <end position="527"/>
    </location>
</feature>
<feature type="transmembrane region" description="Helical" evidence="7">
    <location>
        <begin position="281"/>
        <end position="298"/>
    </location>
</feature>
<dbReference type="EMBL" id="CAMXCT030005556">
    <property type="protein sequence ID" value="CAL4800009.1"/>
    <property type="molecule type" value="Genomic_DNA"/>
</dbReference>
<dbReference type="PROSITE" id="PS50222">
    <property type="entry name" value="EF_HAND_2"/>
    <property type="match status" value="1"/>
</dbReference>
<feature type="compositionally biased region" description="Basic and acidic residues" evidence="6">
    <location>
        <begin position="182"/>
        <end position="206"/>
    </location>
</feature>
<dbReference type="SUPFAM" id="SSF47473">
    <property type="entry name" value="EF-hand"/>
    <property type="match status" value="1"/>
</dbReference>
<evidence type="ECO:0000313" key="11">
    <source>
        <dbReference type="Proteomes" id="UP001152797"/>
    </source>
</evidence>
<organism evidence="9">
    <name type="scientific">Cladocopium goreaui</name>
    <dbReference type="NCBI Taxonomy" id="2562237"/>
    <lineage>
        <taxon>Eukaryota</taxon>
        <taxon>Sar</taxon>
        <taxon>Alveolata</taxon>
        <taxon>Dinophyceae</taxon>
        <taxon>Suessiales</taxon>
        <taxon>Symbiodiniaceae</taxon>
        <taxon>Cladocopium</taxon>
    </lineage>
</organism>
<keyword evidence="5 7" id="KW-0472">Membrane</keyword>
<keyword evidence="10" id="KW-0407">Ion channel</keyword>
<feature type="transmembrane region" description="Helical" evidence="7">
    <location>
        <begin position="427"/>
        <end position="446"/>
    </location>
</feature>
<dbReference type="Gene3D" id="1.10.238.10">
    <property type="entry name" value="EF-hand"/>
    <property type="match status" value="1"/>
</dbReference>
<dbReference type="GO" id="GO:0005248">
    <property type="term" value="F:voltage-gated sodium channel activity"/>
    <property type="evidence" value="ECO:0007669"/>
    <property type="project" value="TreeGrafter"/>
</dbReference>
<keyword evidence="10" id="KW-0813">Transport</keyword>
<reference evidence="10 11" key="2">
    <citation type="submission" date="2024-05" db="EMBL/GenBank/DDBJ databases">
        <authorList>
            <person name="Chen Y."/>
            <person name="Shah S."/>
            <person name="Dougan E. K."/>
            <person name="Thang M."/>
            <person name="Chan C."/>
        </authorList>
    </citation>
    <scope>NUCLEOTIDE SEQUENCE [LARGE SCALE GENOMIC DNA]</scope>
</reference>
<dbReference type="GO" id="GO:0005509">
    <property type="term" value="F:calcium ion binding"/>
    <property type="evidence" value="ECO:0007669"/>
    <property type="project" value="InterPro"/>
</dbReference>
<dbReference type="PROSITE" id="PS00018">
    <property type="entry name" value="EF_HAND_1"/>
    <property type="match status" value="1"/>
</dbReference>
<dbReference type="InterPro" id="IPR027359">
    <property type="entry name" value="Volt_channel_dom_sf"/>
</dbReference>
<dbReference type="Proteomes" id="UP001152797">
    <property type="component" value="Unassembled WGS sequence"/>
</dbReference>
<dbReference type="EMBL" id="CAMXCT020005556">
    <property type="protein sequence ID" value="CAL1166072.1"/>
    <property type="molecule type" value="Genomic_DNA"/>
</dbReference>
<comment type="subcellular location">
    <subcellularLocation>
        <location evidence="1">Membrane</location>
        <topology evidence="1">Multi-pass membrane protein</topology>
    </subcellularLocation>
</comment>
<evidence type="ECO:0000256" key="7">
    <source>
        <dbReference type="SAM" id="Phobius"/>
    </source>
</evidence>
<sequence>MSQTSVEPSMLPTTRGKKKKPPGKVYSLRELCSQRFGDQPDLVMSPSRLMGSTSQELSPDARRMYSKLDADGDLEGWLRKSLAAQQVAVNEALTKHQNQMLQQLLGTMDGKVSPSSVTVSSTKDLQHFADPPAPRSWECKPKVLHPVEPYPPPLPTMPPLPNQLTDQERLPSPLPSPVNAAQRKDGFQHLKKMDNEDLEKDRKTPGELELPDMTSVPLERNITVESGAFGAGLASRRASASATTGASKRETTLAFRKAEDLLDQLKMPFWHPGRVVRTTQFDAFICAVIMLNTLVMAFESQYLGLQRGYDLGFEGFTLPASEEWPYADLGFYMVDYVFGVIYLIEICIKICGLKCSFFKDPWNYFDSSLVLFWIIEKALSAYAVLDQGLLRVLRMGRVLRLLRLVKTIQGFDALYIMTTAMQGSVTVLFWSFVLLMVVQTLIAFTLNQALDSYFRDKTKPVHQQHQVFEYFGTAGRAMFTMFELTLANWPTAARILQENVTEYYAIFSVAYKLIIGFAAVGIINAVFMQETFKVAASDDKLMMRQKERDRMLHTKKMRTLFAAADESGDGVLDQDEFREIMTSPDIRMWLAAQELPIRDPDVLWKLLDDGDAELTADELVHGVERLKGTAKGIDLAAFIMEHRTFQQKICEKLGIEEENGDDDDD</sequence>
<dbReference type="Pfam" id="PF00520">
    <property type="entry name" value="Ion_trans"/>
    <property type="match status" value="1"/>
</dbReference>
<evidence type="ECO:0000256" key="5">
    <source>
        <dbReference type="ARBA" id="ARBA00023136"/>
    </source>
</evidence>
<keyword evidence="4 7" id="KW-1133">Transmembrane helix</keyword>
<evidence type="ECO:0000256" key="6">
    <source>
        <dbReference type="SAM" id="MobiDB-lite"/>
    </source>
</evidence>
<accession>A0A9P1DLV2</accession>
<keyword evidence="2 7" id="KW-0812">Transmembrane</keyword>
<reference evidence="9" key="1">
    <citation type="submission" date="2022-10" db="EMBL/GenBank/DDBJ databases">
        <authorList>
            <person name="Chen Y."/>
            <person name="Dougan E. K."/>
            <person name="Chan C."/>
            <person name="Rhodes N."/>
            <person name="Thang M."/>
        </authorList>
    </citation>
    <scope>NUCLEOTIDE SEQUENCE</scope>
</reference>
<evidence type="ECO:0000313" key="10">
    <source>
        <dbReference type="EMBL" id="CAL4800009.1"/>
    </source>
</evidence>
<dbReference type="InterPro" id="IPR011992">
    <property type="entry name" value="EF-hand-dom_pair"/>
</dbReference>
<feature type="region of interest" description="Disordered" evidence="6">
    <location>
        <begin position="37"/>
        <end position="58"/>
    </location>
</feature>
<dbReference type="PANTHER" id="PTHR10037:SF62">
    <property type="entry name" value="SODIUM CHANNEL PROTEIN 60E"/>
    <property type="match status" value="1"/>
</dbReference>
<comment type="caution">
    <text evidence="9">The sequence shown here is derived from an EMBL/GenBank/DDBJ whole genome shotgun (WGS) entry which is preliminary data.</text>
</comment>
<evidence type="ECO:0000313" key="9">
    <source>
        <dbReference type="EMBL" id="CAI4012697.1"/>
    </source>
</evidence>
<gene>
    <name evidence="9" type="ORF">C1SCF055_LOCUS37731</name>
</gene>
<dbReference type="InterPro" id="IPR005821">
    <property type="entry name" value="Ion_trans_dom"/>
</dbReference>
<dbReference type="OrthoDB" id="422814at2759"/>
<dbReference type="InterPro" id="IPR002048">
    <property type="entry name" value="EF_hand_dom"/>
</dbReference>
<keyword evidence="11" id="KW-1185">Reference proteome</keyword>
<dbReference type="Gene3D" id="1.20.120.350">
    <property type="entry name" value="Voltage-gated potassium channels. Chain C"/>
    <property type="match status" value="1"/>
</dbReference>
<keyword evidence="3" id="KW-0106">Calcium</keyword>
<dbReference type="EMBL" id="CAMXCT010005556">
    <property type="protein sequence ID" value="CAI4012697.1"/>
    <property type="molecule type" value="Genomic_DNA"/>
</dbReference>
<evidence type="ECO:0000256" key="4">
    <source>
        <dbReference type="ARBA" id="ARBA00022989"/>
    </source>
</evidence>
<dbReference type="InterPro" id="IPR043203">
    <property type="entry name" value="VGCC_Ca_Na"/>
</dbReference>
<evidence type="ECO:0000256" key="1">
    <source>
        <dbReference type="ARBA" id="ARBA00004141"/>
    </source>
</evidence>
<dbReference type="PANTHER" id="PTHR10037">
    <property type="entry name" value="VOLTAGE-GATED CATION CHANNEL CALCIUM AND SODIUM"/>
    <property type="match status" value="1"/>
</dbReference>
<name>A0A9P1DLV2_9DINO</name>
<protein>
    <submittedName>
        <fullName evidence="10">Sodium channel protein type 11 subunit alpha</fullName>
    </submittedName>
</protein>
<feature type="compositionally biased region" description="Pro residues" evidence="6">
    <location>
        <begin position="148"/>
        <end position="161"/>
    </location>
</feature>
<feature type="transmembrane region" description="Helical" evidence="7">
    <location>
        <begin position="329"/>
        <end position="352"/>
    </location>
</feature>
<dbReference type="GO" id="GO:0001518">
    <property type="term" value="C:voltage-gated sodium channel complex"/>
    <property type="evidence" value="ECO:0007669"/>
    <property type="project" value="TreeGrafter"/>
</dbReference>
<proteinExistence type="predicted"/>
<dbReference type="AlphaFoldDB" id="A0A9P1DLV2"/>
<feature type="region of interest" description="Disordered" evidence="6">
    <location>
        <begin position="148"/>
        <end position="211"/>
    </location>
</feature>
<evidence type="ECO:0000256" key="2">
    <source>
        <dbReference type="ARBA" id="ARBA00022692"/>
    </source>
</evidence>
<evidence type="ECO:0000259" key="8">
    <source>
        <dbReference type="PROSITE" id="PS50222"/>
    </source>
</evidence>
<feature type="region of interest" description="Disordered" evidence="6">
    <location>
        <begin position="1"/>
        <end position="24"/>
    </location>
</feature>
<evidence type="ECO:0000256" key="3">
    <source>
        <dbReference type="ARBA" id="ARBA00022837"/>
    </source>
</evidence>
<keyword evidence="10" id="KW-0406">Ion transport</keyword>
<dbReference type="SUPFAM" id="SSF81324">
    <property type="entry name" value="Voltage-gated potassium channels"/>
    <property type="match status" value="1"/>
</dbReference>
<feature type="domain" description="EF-hand" evidence="8">
    <location>
        <begin position="552"/>
        <end position="587"/>
    </location>
</feature>
<dbReference type="GO" id="GO:0086010">
    <property type="term" value="P:membrane depolarization during action potential"/>
    <property type="evidence" value="ECO:0007669"/>
    <property type="project" value="TreeGrafter"/>
</dbReference>
<dbReference type="InterPro" id="IPR018247">
    <property type="entry name" value="EF_Hand_1_Ca_BS"/>
</dbReference>